<evidence type="ECO:0000313" key="8">
    <source>
        <dbReference type="Proteomes" id="UP000184041"/>
    </source>
</evidence>
<dbReference type="PROSITE" id="PS51257">
    <property type="entry name" value="PROKAR_LIPOPROTEIN"/>
    <property type="match status" value="1"/>
</dbReference>
<dbReference type="STRING" id="1194090.SAMN05443144_101334"/>
<feature type="domain" description="Cytochrome c" evidence="6">
    <location>
        <begin position="687"/>
        <end position="775"/>
    </location>
</feature>
<organism evidence="7 8">
    <name type="scientific">Fodinibius roseus</name>
    <dbReference type="NCBI Taxonomy" id="1194090"/>
    <lineage>
        <taxon>Bacteria</taxon>
        <taxon>Pseudomonadati</taxon>
        <taxon>Balneolota</taxon>
        <taxon>Balneolia</taxon>
        <taxon>Balneolales</taxon>
        <taxon>Balneolaceae</taxon>
        <taxon>Fodinibius</taxon>
    </lineage>
</organism>
<dbReference type="PROSITE" id="PS51007">
    <property type="entry name" value="CYTC"/>
    <property type="match status" value="1"/>
</dbReference>
<dbReference type="Gene3D" id="2.120.10.30">
    <property type="entry name" value="TolB, C-terminal domain"/>
    <property type="match status" value="1"/>
</dbReference>
<name>A0A1M4TMJ6_9BACT</name>
<dbReference type="Gene3D" id="1.10.760.10">
    <property type="entry name" value="Cytochrome c-like domain"/>
    <property type="match status" value="1"/>
</dbReference>
<evidence type="ECO:0000256" key="1">
    <source>
        <dbReference type="ARBA" id="ARBA00022617"/>
    </source>
</evidence>
<dbReference type="Proteomes" id="UP000184041">
    <property type="component" value="Unassembled WGS sequence"/>
</dbReference>
<evidence type="ECO:0000313" key="7">
    <source>
        <dbReference type="EMBL" id="SHE45691.1"/>
    </source>
</evidence>
<feature type="region of interest" description="Disordered" evidence="5">
    <location>
        <begin position="778"/>
        <end position="811"/>
    </location>
</feature>
<protein>
    <submittedName>
        <fullName evidence="7">Putative membrane-bound dehydrogenase domain-containing protein</fullName>
    </submittedName>
</protein>
<proteinExistence type="predicted"/>
<evidence type="ECO:0000256" key="2">
    <source>
        <dbReference type="ARBA" id="ARBA00022723"/>
    </source>
</evidence>
<dbReference type="SUPFAM" id="SSF46626">
    <property type="entry name" value="Cytochrome c"/>
    <property type="match status" value="1"/>
</dbReference>
<dbReference type="InterPro" id="IPR011042">
    <property type="entry name" value="6-blade_b-propeller_TolB-like"/>
</dbReference>
<evidence type="ECO:0000256" key="4">
    <source>
        <dbReference type="PROSITE-ProRule" id="PRU00433"/>
    </source>
</evidence>
<keyword evidence="8" id="KW-1185">Reference proteome</keyword>
<keyword evidence="1 4" id="KW-0349">Heme</keyword>
<dbReference type="SUPFAM" id="SSF48371">
    <property type="entry name" value="ARM repeat"/>
    <property type="match status" value="1"/>
</dbReference>
<dbReference type="GO" id="GO:0009055">
    <property type="term" value="F:electron transfer activity"/>
    <property type="evidence" value="ECO:0007669"/>
    <property type="project" value="InterPro"/>
</dbReference>
<feature type="compositionally biased region" description="Basic and acidic residues" evidence="5">
    <location>
        <begin position="786"/>
        <end position="798"/>
    </location>
</feature>
<dbReference type="RefSeq" id="WP_073059063.1">
    <property type="nucleotide sequence ID" value="NZ_FQUS01000001.1"/>
</dbReference>
<dbReference type="PANTHER" id="PTHR33546:SF1">
    <property type="entry name" value="LARGE, MULTIFUNCTIONAL SECRETED PROTEIN"/>
    <property type="match status" value="1"/>
</dbReference>
<keyword evidence="3 4" id="KW-0408">Iron</keyword>
<dbReference type="InterPro" id="IPR011989">
    <property type="entry name" value="ARM-like"/>
</dbReference>
<dbReference type="PANTHER" id="PTHR33546">
    <property type="entry name" value="LARGE, MULTIFUNCTIONAL SECRETED PROTEIN-RELATED"/>
    <property type="match status" value="1"/>
</dbReference>
<dbReference type="AlphaFoldDB" id="A0A1M4TMJ6"/>
<evidence type="ECO:0000256" key="5">
    <source>
        <dbReference type="SAM" id="MobiDB-lite"/>
    </source>
</evidence>
<dbReference type="InterPro" id="IPR055557">
    <property type="entry name" value="DUF7133"/>
</dbReference>
<dbReference type="Gene3D" id="1.25.10.10">
    <property type="entry name" value="Leucine-rich Repeat Variant"/>
    <property type="match status" value="1"/>
</dbReference>
<dbReference type="Pfam" id="PF23500">
    <property type="entry name" value="DUF7133"/>
    <property type="match status" value="1"/>
</dbReference>
<dbReference type="OrthoDB" id="9808161at2"/>
<evidence type="ECO:0000259" key="6">
    <source>
        <dbReference type="PROSITE" id="PS51007"/>
    </source>
</evidence>
<accession>A0A1M4TMJ6</accession>
<dbReference type="InterPro" id="IPR036909">
    <property type="entry name" value="Cyt_c-like_dom_sf"/>
</dbReference>
<dbReference type="GO" id="GO:0020037">
    <property type="term" value="F:heme binding"/>
    <property type="evidence" value="ECO:0007669"/>
    <property type="project" value="InterPro"/>
</dbReference>
<gene>
    <name evidence="7" type="ORF">SAMN05443144_101334</name>
</gene>
<dbReference type="SUPFAM" id="SSF50952">
    <property type="entry name" value="Soluble quinoprotein glucose dehydrogenase"/>
    <property type="match status" value="1"/>
</dbReference>
<dbReference type="InterPro" id="IPR011041">
    <property type="entry name" value="Quinoprot_gluc/sorb_DH_b-prop"/>
</dbReference>
<dbReference type="InterPro" id="IPR009056">
    <property type="entry name" value="Cyt_c-like_dom"/>
</dbReference>
<dbReference type="EMBL" id="FQUS01000001">
    <property type="protein sequence ID" value="SHE45691.1"/>
    <property type="molecule type" value="Genomic_DNA"/>
</dbReference>
<dbReference type="GO" id="GO:0046872">
    <property type="term" value="F:metal ion binding"/>
    <property type="evidence" value="ECO:0007669"/>
    <property type="project" value="UniProtKB-KW"/>
</dbReference>
<dbReference type="Pfam" id="PF00034">
    <property type="entry name" value="Cytochrom_C"/>
    <property type="match status" value="1"/>
</dbReference>
<sequence length="811" mass="90335">MQHKNLLLTTVISSLLIFGISCERDHNNADERPLGERCLSLSANMGQAPAAEPGEADYESYADLEVPPLPPEEALETFNLVEGFRIEVVAHEPMITSPVAMDIDSDGRLWVVDMPSYMPGDDMDVLQDAVATMERERVPEGRVTVLEDTNGDGQMDTHRVFADSLILPRAIKVLHDGVLVGEPPNVRLLRDTDGDGKADSEEIVYNSYGDASDPNNHGFPGGLMWGMDNWLHSSNENVESIRRVSGHWQTRPFNRLGQYGMSQDNWGRLYSSSNSWPLQTHFVPHGYSDRHPEFDISEGQNVRIAPNKPLWPAHPTGVNRGYRDGMLRDDSTLVQFTSASSTTIYRGGQFGSEYVGNAFTPEPVGNLIKRMIIEGDPSQIETEARFAYQDREFLTSTDERFRPVNMYTAPDGGLYVVDMYRGVFEHASHLTDYLRNYTIEHDLHKANGPYGRIYRIVREGQDIDYDTPHFSEMTASEVVGYLRHDNGQLRDQAQQVLAQCSPQEVIPELEEIVAAGQEASDWTRLQALWTLEGFDRSVYGQEELTGTALEALGDDHARVRASAIRILEPAIAAGDNNVLTSLEPLAGDSSPYVQLQLLASLGESNVDPGLELIARILDQHSTNPYFREMALTGVYQREAQLAGLLRDEYDWSSDRGEAYAQLLTALDQAEEERPQRNLSGLTEAQRTLYEEGRQKYSSCISCHGQDGSGVSGVGAALDGSEWVQGDPEALARIVLQGFSGGAEERGEDISGVMPGHHYLSDRDVASILTYIRQSWDNDAAPVSPEEVERIRRQTEDHQGTWSPAELRERTD</sequence>
<evidence type="ECO:0000256" key="3">
    <source>
        <dbReference type="ARBA" id="ARBA00023004"/>
    </source>
</evidence>
<reference evidence="7 8" key="1">
    <citation type="submission" date="2016-11" db="EMBL/GenBank/DDBJ databases">
        <authorList>
            <person name="Jaros S."/>
            <person name="Januszkiewicz K."/>
            <person name="Wedrychowicz H."/>
        </authorList>
    </citation>
    <scope>NUCLEOTIDE SEQUENCE [LARGE SCALE GENOMIC DNA]</scope>
    <source>
        <strain evidence="7 8">DSM 21986</strain>
    </source>
</reference>
<dbReference type="InterPro" id="IPR016024">
    <property type="entry name" value="ARM-type_fold"/>
</dbReference>
<keyword evidence="2 4" id="KW-0479">Metal-binding</keyword>